<dbReference type="GO" id="GO:0005634">
    <property type="term" value="C:nucleus"/>
    <property type="evidence" value="ECO:0007669"/>
    <property type="project" value="InterPro"/>
</dbReference>
<gene>
    <name evidence="4" type="ORF">DLAC_00962</name>
</gene>
<dbReference type="EMBL" id="LODT01000004">
    <property type="protein sequence ID" value="KYR02158.1"/>
    <property type="molecule type" value="Genomic_DNA"/>
</dbReference>
<feature type="region of interest" description="Disordered" evidence="3">
    <location>
        <begin position="154"/>
        <end position="180"/>
    </location>
</feature>
<dbReference type="STRING" id="361077.A0A152A7H1"/>
<proteinExistence type="inferred from homology"/>
<evidence type="ECO:0000256" key="2">
    <source>
        <dbReference type="RuleBase" id="RU003876"/>
    </source>
</evidence>
<dbReference type="Pfam" id="PF00956">
    <property type="entry name" value="NAP"/>
    <property type="match status" value="1"/>
</dbReference>
<feature type="compositionally biased region" description="Acidic residues" evidence="3">
    <location>
        <begin position="221"/>
        <end position="244"/>
    </location>
</feature>
<dbReference type="InParanoid" id="A0A152A7H1"/>
<dbReference type="Gene3D" id="1.20.5.1500">
    <property type="match status" value="1"/>
</dbReference>
<feature type="region of interest" description="Disordered" evidence="3">
    <location>
        <begin position="1"/>
        <end position="21"/>
    </location>
</feature>
<dbReference type="AlphaFoldDB" id="A0A152A7H1"/>
<dbReference type="OrthoDB" id="19419at2759"/>
<dbReference type="SUPFAM" id="SSF143113">
    <property type="entry name" value="NAP-like"/>
    <property type="match status" value="1"/>
</dbReference>
<dbReference type="PANTHER" id="PTHR11875">
    <property type="entry name" value="TESTIS-SPECIFIC Y-ENCODED PROTEIN"/>
    <property type="match status" value="1"/>
</dbReference>
<dbReference type="InterPro" id="IPR002164">
    <property type="entry name" value="NAP_family"/>
</dbReference>
<protein>
    <submittedName>
        <fullName evidence="4">Nucleosome assembly family protein</fullName>
    </submittedName>
</protein>
<feature type="compositionally biased region" description="Basic and acidic residues" evidence="3">
    <location>
        <begin position="155"/>
        <end position="169"/>
    </location>
</feature>
<dbReference type="InterPro" id="IPR037231">
    <property type="entry name" value="NAP-like_sf"/>
</dbReference>
<sequence>MSKKVKSKEQAATTTESNDKSEVISEALLKQAIDIQSQIEKIYEDNKIKVLEIEKKYQEKLKPHYEKRDKLIETSKGLDNFWSQAISKAMIDNFDTLDQEVCDAITLMEVKVDINTQDGSQKKTLTLHFKDNSVFSNKTLSKTIQFKNDGQYTSESDKVQYKSQPDTKKNNNNNKNQKKRKELEKESFLLKFIEFNEDPESFVDIFEDLLKIYEDPFSMVLDDDEDDDEEFDEDADEGDSNDDN</sequence>
<name>A0A152A7H1_TIELA</name>
<dbReference type="GO" id="GO:0006334">
    <property type="term" value="P:nucleosome assembly"/>
    <property type="evidence" value="ECO:0007669"/>
    <property type="project" value="InterPro"/>
</dbReference>
<keyword evidence="5" id="KW-1185">Reference proteome</keyword>
<organism evidence="4 5">
    <name type="scientific">Tieghemostelium lacteum</name>
    <name type="common">Slime mold</name>
    <name type="synonym">Dictyostelium lacteum</name>
    <dbReference type="NCBI Taxonomy" id="361077"/>
    <lineage>
        <taxon>Eukaryota</taxon>
        <taxon>Amoebozoa</taxon>
        <taxon>Evosea</taxon>
        <taxon>Eumycetozoa</taxon>
        <taxon>Dictyostelia</taxon>
        <taxon>Dictyosteliales</taxon>
        <taxon>Raperosteliaceae</taxon>
        <taxon>Tieghemostelium</taxon>
    </lineage>
</organism>
<dbReference type="OMA" id="WIESEDN"/>
<comment type="caution">
    <text evidence="4">The sequence shown here is derived from an EMBL/GenBank/DDBJ whole genome shotgun (WGS) entry which is preliminary data.</text>
</comment>
<dbReference type="Proteomes" id="UP000076078">
    <property type="component" value="Unassembled WGS sequence"/>
</dbReference>
<evidence type="ECO:0000313" key="5">
    <source>
        <dbReference type="Proteomes" id="UP000076078"/>
    </source>
</evidence>
<evidence type="ECO:0000313" key="4">
    <source>
        <dbReference type="EMBL" id="KYR02158.1"/>
    </source>
</evidence>
<feature type="region of interest" description="Disordered" evidence="3">
    <location>
        <begin position="220"/>
        <end position="244"/>
    </location>
</feature>
<evidence type="ECO:0000256" key="3">
    <source>
        <dbReference type="SAM" id="MobiDB-lite"/>
    </source>
</evidence>
<reference evidence="4 5" key="1">
    <citation type="submission" date="2015-12" db="EMBL/GenBank/DDBJ databases">
        <title>Dictyostelia acquired genes for synthesis and detection of signals that induce cell-type specialization by lateral gene transfer from prokaryotes.</title>
        <authorList>
            <person name="Gloeckner G."/>
            <person name="Schaap P."/>
        </authorList>
    </citation>
    <scope>NUCLEOTIDE SEQUENCE [LARGE SCALE GENOMIC DNA]</scope>
    <source>
        <strain evidence="4 5">TK</strain>
    </source>
</reference>
<comment type="similarity">
    <text evidence="1 2">Belongs to the nucleosome assembly protein (NAP) family.</text>
</comment>
<dbReference type="Gene3D" id="3.30.1120.90">
    <property type="entry name" value="Nucleosome assembly protein"/>
    <property type="match status" value="1"/>
</dbReference>
<accession>A0A152A7H1</accession>
<evidence type="ECO:0000256" key="1">
    <source>
        <dbReference type="ARBA" id="ARBA00009947"/>
    </source>
</evidence>